<feature type="region of interest" description="Disordered" evidence="1">
    <location>
        <begin position="1"/>
        <end position="22"/>
    </location>
</feature>
<organism evidence="3 4">
    <name type="scientific">Croceimicrobium hydrocarbonivorans</name>
    <dbReference type="NCBI Taxonomy" id="2761580"/>
    <lineage>
        <taxon>Bacteria</taxon>
        <taxon>Pseudomonadati</taxon>
        <taxon>Bacteroidota</taxon>
        <taxon>Flavobacteriia</taxon>
        <taxon>Flavobacteriales</taxon>
        <taxon>Owenweeksiaceae</taxon>
        <taxon>Croceimicrobium</taxon>
    </lineage>
</organism>
<feature type="compositionally biased region" description="Polar residues" evidence="1">
    <location>
        <begin position="1"/>
        <end position="11"/>
    </location>
</feature>
<proteinExistence type="predicted"/>
<dbReference type="InterPro" id="IPR005240">
    <property type="entry name" value="DUF389"/>
</dbReference>
<dbReference type="Proteomes" id="UP000516305">
    <property type="component" value="Chromosome"/>
</dbReference>
<dbReference type="EMBL" id="CP060139">
    <property type="protein sequence ID" value="QNR24442.1"/>
    <property type="molecule type" value="Genomic_DNA"/>
</dbReference>
<protein>
    <submittedName>
        <fullName evidence="3">DUF389 domain-containing protein</fullName>
    </submittedName>
</protein>
<dbReference type="PANTHER" id="PTHR20992:SF9">
    <property type="entry name" value="AT15442P-RELATED"/>
    <property type="match status" value="1"/>
</dbReference>
<name>A0A7H0VFE4_9FLAO</name>
<evidence type="ECO:0000313" key="3">
    <source>
        <dbReference type="EMBL" id="QNR24442.1"/>
    </source>
</evidence>
<dbReference type="RefSeq" id="WP_210758969.1">
    <property type="nucleotide sequence ID" value="NZ_CP060139.1"/>
</dbReference>
<feature type="transmembrane region" description="Helical" evidence="2">
    <location>
        <begin position="256"/>
        <end position="274"/>
    </location>
</feature>
<dbReference type="Pfam" id="PF04087">
    <property type="entry name" value="DUF389"/>
    <property type="match status" value="1"/>
</dbReference>
<gene>
    <name evidence="3" type="ORF">H4K34_00965</name>
</gene>
<evidence type="ECO:0000256" key="1">
    <source>
        <dbReference type="SAM" id="MobiDB-lite"/>
    </source>
</evidence>
<accession>A0A7H0VFE4</accession>
<evidence type="ECO:0000313" key="4">
    <source>
        <dbReference type="Proteomes" id="UP000516305"/>
    </source>
</evidence>
<dbReference type="PANTHER" id="PTHR20992">
    <property type="entry name" value="AT15442P-RELATED"/>
    <property type="match status" value="1"/>
</dbReference>
<feature type="transmembrane region" description="Helical" evidence="2">
    <location>
        <begin position="65"/>
        <end position="83"/>
    </location>
</feature>
<reference evidence="3 4" key="1">
    <citation type="submission" date="2020-08" db="EMBL/GenBank/DDBJ databases">
        <title>Croceimicrobium hydrocarbonivorans gen. nov., sp. nov., a novel marine bacterium isolated from a bacterial consortium that degrades polyethylene terephthalate.</title>
        <authorList>
            <person name="Liu R."/>
        </authorList>
    </citation>
    <scope>NUCLEOTIDE SEQUENCE [LARGE SCALE GENOMIC DNA]</scope>
    <source>
        <strain evidence="3 4">A20-9</strain>
    </source>
</reference>
<feature type="transmembrane region" description="Helical" evidence="2">
    <location>
        <begin position="121"/>
        <end position="139"/>
    </location>
</feature>
<dbReference type="AlphaFoldDB" id="A0A7H0VFE4"/>
<keyword evidence="2" id="KW-1133">Transmembrane helix</keyword>
<feature type="transmembrane region" description="Helical" evidence="2">
    <location>
        <begin position="212"/>
        <end position="235"/>
    </location>
</feature>
<feature type="transmembrane region" description="Helical" evidence="2">
    <location>
        <begin position="184"/>
        <end position="206"/>
    </location>
</feature>
<evidence type="ECO:0000256" key="2">
    <source>
        <dbReference type="SAM" id="Phobius"/>
    </source>
</evidence>
<dbReference type="KEGG" id="chyd:H4K34_00965"/>
<keyword evidence="2" id="KW-0812">Transmembrane</keyword>
<keyword evidence="2" id="KW-0472">Membrane</keyword>
<feature type="transmembrane region" description="Helical" evidence="2">
    <location>
        <begin position="159"/>
        <end position="177"/>
    </location>
</feature>
<keyword evidence="4" id="KW-1185">Reference proteome</keyword>
<feature type="transmembrane region" description="Helical" evidence="2">
    <location>
        <begin position="89"/>
        <end position="109"/>
    </location>
</feature>
<sequence>MTTDSNTETNTPSPNPESHHPEHNPLAIAFRYVRKFLNQTLRIEGNAHPQDTIESIKADIDFQGYNVWILIFSILIASIGLNVNSGAVVIGAMLISPLMGPILGMGLSMGINDWATMKRSLRNFAIMFSVSIITSTIYFSLTPLVDAQSELLARTRPTLLDVFVAFIGGLAGILAANRRIKTNVVPGVAIATALMPPLCTAGYGLATGQWSFFMGAFYLFLINSIFISLATFVIVRFLNFPVKEFVDQVRAKRARRYIVAVILIIVVPSGYTFYNVVTESYFNRRVESFIAENVLYDGAELVKKEVLHEEGKETQINLVFFGEPIPAKIIDSWRSKLGAYNLEGSVLKVVQPQSMDQMNSEEVTKLVDVFSKSQLEIQDKDRTIAELKLALEGERRQHLPLQQIHKELQVMYPRLYSVSMARMVEFTEGATDTLMMAELKWNAPDTNGLDAECKTIGRWLEARLQVDTISVQRKLVMLKPMEVEVKGLKN</sequence>